<dbReference type="SMART" id="SM00052">
    <property type="entry name" value="EAL"/>
    <property type="match status" value="1"/>
</dbReference>
<dbReference type="GO" id="GO:0071111">
    <property type="term" value="F:cyclic-guanylate-specific phosphodiesterase activity"/>
    <property type="evidence" value="ECO:0007669"/>
    <property type="project" value="InterPro"/>
</dbReference>
<keyword evidence="4" id="KW-1185">Reference proteome</keyword>
<sequence length="447" mass="51711">MINFFKSGTAERQKPAKETPDSPEGVQRLGSRELLEKEYSDVAEMANEVLVIIQLNRFNHLNTIFGMEMIETIVKILSGLIADYAERSGGKAYSLQMDLIAVITPYGERDTFLAGLQEQVKKMEEVNFRDEDIVYSNHYTFTYIVYFLDFDKSYIPDIKIILDNMLLKLKQIGNGNSTRGEVYNGAGDPNWRLLDSLSREVKRGWENREFIPYYQLIYELKTGTPVGAELLTRWNHPERGILTPNEFLSVLEKQGLILNLDLYMLEEACKKIKNWIEEELVTVPITVNVSKLNLHREDFLPKVLDIVKRYDIPGVLLILEIEESIIVTELDSELIHTINELRDYGIQISMDKFAATEYSSLNVLRYVPIDMIKVNPSFFPGGDADRREKIFVRNVFRMLRDLGIRAVAERAETMEDIAKFEKYGCECAQGFYYSKPMCDEEFEKIIF</sequence>
<feature type="compositionally biased region" description="Basic and acidic residues" evidence="1">
    <location>
        <begin position="9"/>
        <end position="20"/>
    </location>
</feature>
<organism evidence="3 4">
    <name type="scientific">[Clostridium] hylemonae DSM 15053</name>
    <dbReference type="NCBI Taxonomy" id="553973"/>
    <lineage>
        <taxon>Bacteria</taxon>
        <taxon>Bacillati</taxon>
        <taxon>Bacillota</taxon>
        <taxon>Clostridia</taxon>
        <taxon>Lachnospirales</taxon>
        <taxon>Lachnospiraceae</taxon>
    </lineage>
</organism>
<dbReference type="CDD" id="cd01948">
    <property type="entry name" value="EAL"/>
    <property type="match status" value="1"/>
</dbReference>
<dbReference type="HOGENOM" id="CLU_000445_70_50_9"/>
<comment type="caution">
    <text evidence="3">The sequence shown here is derived from an EMBL/GenBank/DDBJ whole genome shotgun (WGS) entry which is preliminary data.</text>
</comment>
<dbReference type="Proteomes" id="UP000004893">
    <property type="component" value="Unassembled WGS sequence"/>
</dbReference>
<dbReference type="EMBL" id="ABYI02000022">
    <property type="protein sequence ID" value="EEG74100.1"/>
    <property type="molecule type" value="Genomic_DNA"/>
</dbReference>
<dbReference type="PANTHER" id="PTHR33121:SF70">
    <property type="entry name" value="SIGNALING PROTEIN YKOW"/>
    <property type="match status" value="1"/>
</dbReference>
<dbReference type="InterPro" id="IPR035919">
    <property type="entry name" value="EAL_sf"/>
</dbReference>
<name>C0C1T6_9FIRM</name>
<feature type="domain" description="EAL" evidence="2">
    <location>
        <begin position="194"/>
        <end position="447"/>
    </location>
</feature>
<evidence type="ECO:0000313" key="4">
    <source>
        <dbReference type="Proteomes" id="UP000004893"/>
    </source>
</evidence>
<dbReference type="eggNOG" id="COG2200">
    <property type="taxonomic scope" value="Bacteria"/>
</dbReference>
<evidence type="ECO:0000256" key="1">
    <source>
        <dbReference type="SAM" id="MobiDB-lite"/>
    </source>
</evidence>
<proteinExistence type="predicted"/>
<dbReference type="RefSeq" id="WP_006443454.1">
    <property type="nucleotide sequence ID" value="NZ_CP036524.1"/>
</dbReference>
<dbReference type="InterPro" id="IPR001633">
    <property type="entry name" value="EAL_dom"/>
</dbReference>
<dbReference type="STRING" id="553973.CLOHYLEM_06106"/>
<protein>
    <submittedName>
        <fullName evidence="3">Cyclic diguanylate phosphodiesterase (EAL) domain protein</fullName>
    </submittedName>
</protein>
<accession>C0C1T6</accession>
<reference evidence="3" key="1">
    <citation type="submission" date="2009-02" db="EMBL/GenBank/DDBJ databases">
        <authorList>
            <person name="Fulton L."/>
            <person name="Clifton S."/>
            <person name="Fulton B."/>
            <person name="Xu J."/>
            <person name="Minx P."/>
            <person name="Pepin K.H."/>
            <person name="Johnson M."/>
            <person name="Bhonagiri V."/>
            <person name="Nash W.E."/>
            <person name="Mardis E.R."/>
            <person name="Wilson R.K."/>
        </authorList>
    </citation>
    <scope>NUCLEOTIDE SEQUENCE [LARGE SCALE GENOMIC DNA]</scope>
    <source>
        <strain evidence="3">DSM 15053</strain>
    </source>
</reference>
<dbReference type="PROSITE" id="PS50883">
    <property type="entry name" value="EAL"/>
    <property type="match status" value="1"/>
</dbReference>
<dbReference type="PANTHER" id="PTHR33121">
    <property type="entry name" value="CYCLIC DI-GMP PHOSPHODIESTERASE PDEF"/>
    <property type="match status" value="1"/>
</dbReference>
<gene>
    <name evidence="3" type="ORF">CLOHYLEM_06106</name>
</gene>
<dbReference type="Gene3D" id="3.20.20.450">
    <property type="entry name" value="EAL domain"/>
    <property type="match status" value="1"/>
</dbReference>
<reference evidence="3" key="2">
    <citation type="submission" date="2013-06" db="EMBL/GenBank/DDBJ databases">
        <title>Draft genome sequence of Clostridium hylemonae (DSM 15053).</title>
        <authorList>
            <person name="Sudarsanam P."/>
            <person name="Ley R."/>
            <person name="Guruge J."/>
            <person name="Turnbaugh P.J."/>
            <person name="Mahowald M."/>
            <person name="Liep D."/>
            <person name="Gordon J."/>
        </authorList>
    </citation>
    <scope>NUCLEOTIDE SEQUENCE</scope>
    <source>
        <strain evidence="3">DSM 15053</strain>
    </source>
</reference>
<dbReference type="SUPFAM" id="SSF141868">
    <property type="entry name" value="EAL domain-like"/>
    <property type="match status" value="1"/>
</dbReference>
<dbReference type="Pfam" id="PF00563">
    <property type="entry name" value="EAL"/>
    <property type="match status" value="1"/>
</dbReference>
<evidence type="ECO:0000259" key="2">
    <source>
        <dbReference type="PROSITE" id="PS50883"/>
    </source>
</evidence>
<feature type="region of interest" description="Disordered" evidence="1">
    <location>
        <begin position="1"/>
        <end position="27"/>
    </location>
</feature>
<dbReference type="InterPro" id="IPR050706">
    <property type="entry name" value="Cyclic-di-GMP_PDE-like"/>
</dbReference>
<dbReference type="AlphaFoldDB" id="C0C1T6"/>
<evidence type="ECO:0000313" key="3">
    <source>
        <dbReference type="EMBL" id="EEG74100.1"/>
    </source>
</evidence>
<dbReference type="OrthoDB" id="9805474at2"/>